<dbReference type="SUPFAM" id="SSF56784">
    <property type="entry name" value="HAD-like"/>
    <property type="match status" value="1"/>
</dbReference>
<accession>Q8D2T3</accession>
<keyword evidence="4" id="KW-0460">Magnesium</keyword>
<sequence length="238" mass="28139">MYFYRLIKPFKAITFDLDDTLYDNKPVIDLAEKNLVKFLIQSHPNLKNFNHKYYKFCKSKLLLNNPCIYYDINFWRKLSIKLSLRIFKINSIETNIIAKKAMKIANFWRNKVFISENTHRILNKLSKKFPLIAITNGDLDINKCNLNKYFLKIFRSGKDGYPKPFSDMYDLSAKKLKLSPHHILHVGDSLETDVFGSIRYGMQSCWVNFKKKKIISDLSAKTLPHFEISDLKYLMNFI</sequence>
<name>Q8D2T3_WIGBR</name>
<dbReference type="PANTHER" id="PTHR46470:SF4">
    <property type="entry name" value="5-AMINO-6-(5-PHOSPHO-D-RIBITYLAMINO)URACIL PHOSPHATASE YIGB"/>
    <property type="match status" value="1"/>
</dbReference>
<dbReference type="Gene3D" id="1.20.120.1600">
    <property type="match status" value="1"/>
</dbReference>
<organism evidence="5 6">
    <name type="scientific">Wigglesworthia glossinidia brevipalpis</name>
    <dbReference type="NCBI Taxonomy" id="36870"/>
    <lineage>
        <taxon>Bacteria</taxon>
        <taxon>Pseudomonadati</taxon>
        <taxon>Pseudomonadota</taxon>
        <taxon>Gammaproteobacteria</taxon>
        <taxon>Enterobacterales</taxon>
        <taxon>Erwiniaceae</taxon>
        <taxon>Wigglesworthia</taxon>
    </lineage>
</organism>
<dbReference type="InterPro" id="IPR023214">
    <property type="entry name" value="HAD_sf"/>
</dbReference>
<dbReference type="SFLD" id="SFLDG01129">
    <property type="entry name" value="C1.5:_HAD__Beta-PGM__Phosphata"/>
    <property type="match status" value="1"/>
</dbReference>
<evidence type="ECO:0000313" key="6">
    <source>
        <dbReference type="Proteomes" id="UP000000562"/>
    </source>
</evidence>
<protein>
    <submittedName>
        <fullName evidence="5">YigB protein</fullName>
    </submittedName>
</protein>
<dbReference type="OrthoDB" id="367448at2"/>
<keyword evidence="3" id="KW-0378">Hydrolase</keyword>
<evidence type="ECO:0000256" key="2">
    <source>
        <dbReference type="ARBA" id="ARBA00022723"/>
    </source>
</evidence>
<dbReference type="eggNOG" id="COG1011">
    <property type="taxonomic scope" value="Bacteria"/>
</dbReference>
<dbReference type="STRING" id="36870.gene:10368764"/>
<keyword evidence="2" id="KW-0479">Metal-binding</keyword>
<dbReference type="PANTHER" id="PTHR46470">
    <property type="entry name" value="N-ACYLNEURAMINATE-9-PHOSPHATASE"/>
    <property type="match status" value="1"/>
</dbReference>
<dbReference type="NCBIfam" id="TIGR01549">
    <property type="entry name" value="HAD-SF-IA-v1"/>
    <property type="match status" value="1"/>
</dbReference>
<dbReference type="Gene3D" id="3.40.50.1000">
    <property type="entry name" value="HAD superfamily/HAD-like"/>
    <property type="match status" value="1"/>
</dbReference>
<dbReference type="InterPro" id="IPR006439">
    <property type="entry name" value="HAD-SF_hydro_IA"/>
</dbReference>
<dbReference type="InterPro" id="IPR051400">
    <property type="entry name" value="HAD-like_hydrolase"/>
</dbReference>
<proteinExistence type="predicted"/>
<dbReference type="Pfam" id="PF00702">
    <property type="entry name" value="Hydrolase"/>
    <property type="match status" value="1"/>
</dbReference>
<evidence type="ECO:0000256" key="3">
    <source>
        <dbReference type="ARBA" id="ARBA00022801"/>
    </source>
</evidence>
<evidence type="ECO:0000256" key="4">
    <source>
        <dbReference type="ARBA" id="ARBA00022842"/>
    </source>
</evidence>
<dbReference type="InterPro" id="IPR036412">
    <property type="entry name" value="HAD-like_sf"/>
</dbReference>
<evidence type="ECO:0000313" key="5">
    <source>
        <dbReference type="EMBL" id="BAC24417.1"/>
    </source>
</evidence>
<gene>
    <name evidence="5" type="primary">yigB</name>
</gene>
<keyword evidence="6" id="KW-1185">Reference proteome</keyword>
<dbReference type="AlphaFoldDB" id="Q8D2T3"/>
<dbReference type="SFLD" id="SFLDS00003">
    <property type="entry name" value="Haloacid_Dehalogenase"/>
    <property type="match status" value="1"/>
</dbReference>
<dbReference type="Proteomes" id="UP000000562">
    <property type="component" value="Chromosome"/>
</dbReference>
<dbReference type="EMBL" id="BA000021">
    <property type="protein sequence ID" value="BAC24417.1"/>
    <property type="molecule type" value="Genomic_DNA"/>
</dbReference>
<comment type="cofactor">
    <cofactor evidence="1">
        <name>Mg(2+)</name>
        <dbReference type="ChEBI" id="CHEBI:18420"/>
    </cofactor>
</comment>
<dbReference type="HOGENOM" id="CLU_045011_8_2_6"/>
<dbReference type="GO" id="GO:0009231">
    <property type="term" value="P:riboflavin biosynthetic process"/>
    <property type="evidence" value="ECO:0007669"/>
    <property type="project" value="TreeGrafter"/>
</dbReference>
<evidence type="ECO:0000256" key="1">
    <source>
        <dbReference type="ARBA" id="ARBA00001946"/>
    </source>
</evidence>
<dbReference type="GO" id="GO:0046872">
    <property type="term" value="F:metal ion binding"/>
    <property type="evidence" value="ECO:0007669"/>
    <property type="project" value="UniProtKB-KW"/>
</dbReference>
<dbReference type="NCBIfam" id="NF008018">
    <property type="entry name" value="PRK10748.1"/>
    <property type="match status" value="1"/>
</dbReference>
<reference evidence="5 6" key="1">
    <citation type="journal article" date="2002" name="Nat. Genet.">
        <title>Genome sequence of the endocellular obligate symbiont of tsetse flies, Wigglesworthia glossinidia.</title>
        <authorList>
            <person name="Akman L."/>
            <person name="Yamashita A."/>
            <person name="Watanabe H."/>
            <person name="Oshima K."/>
            <person name="Shiba T."/>
            <person name="Hattori M."/>
            <person name="Aksoy S."/>
        </authorList>
    </citation>
    <scope>NUCLEOTIDE SEQUENCE [LARGE SCALE GENOMIC DNA]</scope>
</reference>
<dbReference type="GO" id="GO:0016787">
    <property type="term" value="F:hydrolase activity"/>
    <property type="evidence" value="ECO:0007669"/>
    <property type="project" value="UniProtKB-KW"/>
</dbReference>
<dbReference type="KEGG" id="wbr:yigB"/>